<feature type="domain" description="Gfo/Idh/MocA-like oxidoreductase N-terminal" evidence="6">
    <location>
        <begin position="37"/>
        <end position="161"/>
    </location>
</feature>
<accession>A0ABW3K485</accession>
<sequence length="452" mass="51045">MASTRRDFIKTAALTGIALSALPESVVFAKDKEPKVRLGFIGVGLRGQNHLELALRRNDVEVVALCDVQQRMMDMSKELVKQSGKPMPQIILEGPFGYKKLLDNKDIDALVIATPWEWHTVMCIDAMNAKKYVGCEVITGLTIEECWQLVHTSERTGMPLMMLENVCYRRDVMAVLNMVRQNIFGEIVHLQGGYQHDLREVKFNDGKQPYGGGVEFGEKGFSEATWRTLHSVNRNGDLYPTHGIGPVAMMIDINRGNRLTELVSYSTKSRGLHDYIKKVGGENHPNTKVEFKLGDIVTTMIKCANGETILLQHDTNLPRPYSLGFRVQGTNGIWMDVNQSIYIEGKSKNPHQWENAKEWLDKYDHPLWKKYGNDAAGAGHGGMDWFVLNAFIEAVKRKVNTPQDVYDAVTWSAITPLSETSIRLGGETVEIPDFTQGKWMYRKNDFALNDTY</sequence>
<dbReference type="Gene3D" id="3.30.360.10">
    <property type="entry name" value="Dihydrodipicolinate Reductase, domain 2"/>
    <property type="match status" value="1"/>
</dbReference>
<keyword evidence="4" id="KW-0520">NAD</keyword>
<comment type="cofactor">
    <cofactor evidence="1">
        <name>NAD(+)</name>
        <dbReference type="ChEBI" id="CHEBI:57540"/>
    </cofactor>
</comment>
<dbReference type="InterPro" id="IPR036291">
    <property type="entry name" value="NAD(P)-bd_dom_sf"/>
</dbReference>
<dbReference type="PANTHER" id="PTHR43818">
    <property type="entry name" value="BCDNA.GH03377"/>
    <property type="match status" value="1"/>
</dbReference>
<feature type="domain" description="Glycosyl hydrolase 109 C-terminal" evidence="7">
    <location>
        <begin position="173"/>
        <end position="355"/>
    </location>
</feature>
<dbReference type="InterPro" id="IPR006311">
    <property type="entry name" value="TAT_signal"/>
</dbReference>
<evidence type="ECO:0000259" key="6">
    <source>
        <dbReference type="Pfam" id="PF01408"/>
    </source>
</evidence>
<evidence type="ECO:0000256" key="4">
    <source>
        <dbReference type="ARBA" id="ARBA00023027"/>
    </source>
</evidence>
<dbReference type="InterPro" id="IPR019546">
    <property type="entry name" value="TAT_signal_bac_arc"/>
</dbReference>
<comment type="similarity">
    <text evidence="2">Belongs to the Gfo/Idh/MocA family. Glycosyl hydrolase 109 subfamily.</text>
</comment>
<dbReference type="RefSeq" id="WP_377580060.1">
    <property type="nucleotide sequence ID" value="NZ_JBHTKA010000004.1"/>
</dbReference>
<keyword evidence="3" id="KW-0378">Hydrolase</keyword>
<organism evidence="8 9">
    <name type="scientific">Ohtaekwangia kribbensis</name>
    <dbReference type="NCBI Taxonomy" id="688913"/>
    <lineage>
        <taxon>Bacteria</taxon>
        <taxon>Pseudomonadati</taxon>
        <taxon>Bacteroidota</taxon>
        <taxon>Cytophagia</taxon>
        <taxon>Cytophagales</taxon>
        <taxon>Fulvivirgaceae</taxon>
        <taxon>Ohtaekwangia</taxon>
    </lineage>
</organism>
<keyword evidence="9" id="KW-1185">Reference proteome</keyword>
<dbReference type="PANTHER" id="PTHR43818:SF1">
    <property type="entry name" value="GLYCOSYL HYDROLASE FAMILY 109 PROTEIN"/>
    <property type="match status" value="1"/>
</dbReference>
<dbReference type="Gene3D" id="3.40.50.720">
    <property type="entry name" value="NAD(P)-binding Rossmann-like Domain"/>
    <property type="match status" value="1"/>
</dbReference>
<dbReference type="PROSITE" id="PS51318">
    <property type="entry name" value="TAT"/>
    <property type="match status" value="1"/>
</dbReference>
<name>A0ABW3K485_9BACT</name>
<evidence type="ECO:0000256" key="3">
    <source>
        <dbReference type="ARBA" id="ARBA00022801"/>
    </source>
</evidence>
<evidence type="ECO:0000313" key="9">
    <source>
        <dbReference type="Proteomes" id="UP001597112"/>
    </source>
</evidence>
<dbReference type="SUPFAM" id="SSF51735">
    <property type="entry name" value="NAD(P)-binding Rossmann-fold domains"/>
    <property type="match status" value="1"/>
</dbReference>
<reference evidence="9" key="1">
    <citation type="journal article" date="2019" name="Int. J. Syst. Evol. Microbiol.">
        <title>The Global Catalogue of Microorganisms (GCM) 10K type strain sequencing project: providing services to taxonomists for standard genome sequencing and annotation.</title>
        <authorList>
            <consortium name="The Broad Institute Genomics Platform"/>
            <consortium name="The Broad Institute Genome Sequencing Center for Infectious Disease"/>
            <person name="Wu L."/>
            <person name="Ma J."/>
        </authorList>
    </citation>
    <scope>NUCLEOTIDE SEQUENCE [LARGE SCALE GENOMIC DNA]</scope>
    <source>
        <strain evidence="9">CCUG 58938</strain>
    </source>
</reference>
<evidence type="ECO:0000256" key="1">
    <source>
        <dbReference type="ARBA" id="ARBA00001911"/>
    </source>
</evidence>
<protein>
    <submittedName>
        <fullName evidence="8">Gfo/Idh/MocA family protein</fullName>
    </submittedName>
</protein>
<evidence type="ECO:0000313" key="8">
    <source>
        <dbReference type="EMBL" id="MFD1000611.1"/>
    </source>
</evidence>
<dbReference type="EMBL" id="JBHTKA010000004">
    <property type="protein sequence ID" value="MFD1000611.1"/>
    <property type="molecule type" value="Genomic_DNA"/>
</dbReference>
<dbReference type="NCBIfam" id="TIGR01409">
    <property type="entry name" value="TAT_signal_seq"/>
    <property type="match status" value="1"/>
</dbReference>
<dbReference type="InterPro" id="IPR049303">
    <property type="entry name" value="Glyco_hydro_109_C"/>
</dbReference>
<evidence type="ECO:0000256" key="5">
    <source>
        <dbReference type="ARBA" id="ARBA00023295"/>
    </source>
</evidence>
<gene>
    <name evidence="8" type="ORF">ACFQ21_14900</name>
</gene>
<comment type="caution">
    <text evidence="8">The sequence shown here is derived from an EMBL/GenBank/DDBJ whole genome shotgun (WGS) entry which is preliminary data.</text>
</comment>
<dbReference type="Pfam" id="PF01408">
    <property type="entry name" value="GFO_IDH_MocA"/>
    <property type="match status" value="1"/>
</dbReference>
<dbReference type="InterPro" id="IPR000683">
    <property type="entry name" value="Gfo/Idh/MocA-like_OxRdtase_N"/>
</dbReference>
<dbReference type="Pfam" id="PF21252">
    <property type="entry name" value="Glyco_hydro_109_C"/>
    <property type="match status" value="1"/>
</dbReference>
<dbReference type="InterPro" id="IPR050463">
    <property type="entry name" value="Gfo/Idh/MocA_oxidrdct_glycsds"/>
</dbReference>
<proteinExistence type="inferred from homology"/>
<dbReference type="Proteomes" id="UP001597112">
    <property type="component" value="Unassembled WGS sequence"/>
</dbReference>
<keyword evidence="5" id="KW-0326">Glycosidase</keyword>
<evidence type="ECO:0000259" key="7">
    <source>
        <dbReference type="Pfam" id="PF21252"/>
    </source>
</evidence>
<evidence type="ECO:0000256" key="2">
    <source>
        <dbReference type="ARBA" id="ARBA00009329"/>
    </source>
</evidence>